<dbReference type="Gene3D" id="3.30.70.360">
    <property type="match status" value="1"/>
</dbReference>
<protein>
    <submittedName>
        <fullName evidence="4">Hydrolase</fullName>
    </submittedName>
</protein>
<dbReference type="AlphaFoldDB" id="A0A073IUW9"/>
<proteinExistence type="predicted"/>
<dbReference type="PANTHER" id="PTHR43808:SF31">
    <property type="entry name" value="N-ACETYL-L-CITRULLINE DEACETYLASE"/>
    <property type="match status" value="1"/>
</dbReference>
<sequence>MSLLSESFETELIEFTRRLVRLQSYSDHEGVVAEAVIAKMRELGYDEAFIDGTGNAVGFIGEAGKLIHFDSHMDTVEASDAEEWLLPPFSAEIKDGCIYGRGSVDMKSGLAASVYGAALAKELGYAKGKRICVSGSVCEEYCDGENIKMMYKELSLRPDFVVICEPSDNVITLGHKGKAQMRINTHGVSAHGSAPEKGINAVYEMAEIIERVEALNKRLTSEGAPHGTIVLSDISCVSASLNAVPSEAEIYLDRRLVLGETEEKVRAEMEELISGKRATWELGTLRRTSWKGAPLVYEPLHMAWKISETSPLYAAANAAYEASFGKAPEKYDFWDFGTNAVTPVSMGIETIGFGPGEYKLAHMRDEHCATEKIKDAAKFYAEIIGKL</sequence>
<gene>
    <name evidence="4" type="ORF">EH55_01915</name>
</gene>
<dbReference type="Proteomes" id="UP000027665">
    <property type="component" value="Unassembled WGS sequence"/>
</dbReference>
<dbReference type="PANTHER" id="PTHR43808">
    <property type="entry name" value="ACETYLORNITHINE DEACETYLASE"/>
    <property type="match status" value="1"/>
</dbReference>
<evidence type="ECO:0000256" key="2">
    <source>
        <dbReference type="ARBA" id="ARBA00022801"/>
    </source>
</evidence>
<evidence type="ECO:0000313" key="4">
    <source>
        <dbReference type="EMBL" id="KEJ93554.1"/>
    </source>
</evidence>
<dbReference type="OrthoDB" id="9792335at2"/>
<keyword evidence="2 4" id="KW-0378">Hydrolase</keyword>
<evidence type="ECO:0000256" key="1">
    <source>
        <dbReference type="ARBA" id="ARBA00022723"/>
    </source>
</evidence>
<dbReference type="RefSeq" id="WP_037974045.1">
    <property type="nucleotide sequence ID" value="NZ_JMKI01000002.1"/>
</dbReference>
<dbReference type="Pfam" id="PF01546">
    <property type="entry name" value="Peptidase_M20"/>
    <property type="match status" value="1"/>
</dbReference>
<dbReference type="GO" id="GO:0046872">
    <property type="term" value="F:metal ion binding"/>
    <property type="evidence" value="ECO:0007669"/>
    <property type="project" value="UniProtKB-KW"/>
</dbReference>
<dbReference type="Gene3D" id="3.40.630.10">
    <property type="entry name" value="Zn peptidases"/>
    <property type="match status" value="1"/>
</dbReference>
<dbReference type="NCBIfam" id="NF009555">
    <property type="entry name" value="PRK13004.1"/>
    <property type="match status" value="1"/>
</dbReference>
<name>A0A073IUW9_9BACT</name>
<organism evidence="4 5">
    <name type="scientific">Synergistes jonesii</name>
    <dbReference type="NCBI Taxonomy" id="2754"/>
    <lineage>
        <taxon>Bacteria</taxon>
        <taxon>Thermotogati</taxon>
        <taxon>Synergistota</taxon>
        <taxon>Synergistia</taxon>
        <taxon>Synergistales</taxon>
        <taxon>Synergistaceae</taxon>
        <taxon>Synergistes</taxon>
    </lineage>
</organism>
<evidence type="ECO:0000313" key="5">
    <source>
        <dbReference type="Proteomes" id="UP000027665"/>
    </source>
</evidence>
<dbReference type="InterPro" id="IPR050072">
    <property type="entry name" value="Peptidase_M20A"/>
</dbReference>
<dbReference type="EMBL" id="JMKI01000002">
    <property type="protein sequence ID" value="KEJ93554.1"/>
    <property type="molecule type" value="Genomic_DNA"/>
</dbReference>
<dbReference type="SUPFAM" id="SSF55031">
    <property type="entry name" value="Bacterial exopeptidase dimerisation domain"/>
    <property type="match status" value="1"/>
</dbReference>
<dbReference type="SUPFAM" id="SSF53187">
    <property type="entry name" value="Zn-dependent exopeptidases"/>
    <property type="match status" value="1"/>
</dbReference>
<dbReference type="GO" id="GO:0008777">
    <property type="term" value="F:acetylornithine deacetylase activity"/>
    <property type="evidence" value="ECO:0007669"/>
    <property type="project" value="TreeGrafter"/>
</dbReference>
<dbReference type="InterPro" id="IPR011650">
    <property type="entry name" value="Peptidase_M20_dimer"/>
</dbReference>
<dbReference type="Pfam" id="PF07687">
    <property type="entry name" value="M20_dimer"/>
    <property type="match status" value="1"/>
</dbReference>
<dbReference type="eggNOG" id="COG0624">
    <property type="taxonomic scope" value="Bacteria"/>
</dbReference>
<accession>A0A073IUW9</accession>
<evidence type="ECO:0000259" key="3">
    <source>
        <dbReference type="Pfam" id="PF07687"/>
    </source>
</evidence>
<dbReference type="PATRIC" id="fig|2754.20.peg.346"/>
<keyword evidence="1" id="KW-0479">Metal-binding</keyword>
<comment type="caution">
    <text evidence="4">The sequence shown here is derived from an EMBL/GenBank/DDBJ whole genome shotgun (WGS) entry which is preliminary data.</text>
</comment>
<keyword evidence="5" id="KW-1185">Reference proteome</keyword>
<dbReference type="InterPro" id="IPR036264">
    <property type="entry name" value="Bact_exopeptidase_dim_dom"/>
</dbReference>
<feature type="domain" description="Peptidase M20 dimerisation" evidence="3">
    <location>
        <begin position="174"/>
        <end position="275"/>
    </location>
</feature>
<dbReference type="GeneID" id="90982444"/>
<reference evidence="4 5" key="1">
    <citation type="submission" date="2014-04" db="EMBL/GenBank/DDBJ databases">
        <title>Draft Genome Sequence of Synergistes jonesii.</title>
        <authorList>
            <person name="Coil D.A."/>
            <person name="Eisen J.A."/>
            <person name="Holland-Moritz H.E."/>
        </authorList>
    </citation>
    <scope>NUCLEOTIDE SEQUENCE [LARGE SCALE GENOMIC DNA]</scope>
    <source>
        <strain evidence="4 5">78-1</strain>
    </source>
</reference>
<dbReference type="GO" id="GO:0006526">
    <property type="term" value="P:L-arginine biosynthetic process"/>
    <property type="evidence" value="ECO:0007669"/>
    <property type="project" value="TreeGrafter"/>
</dbReference>
<dbReference type="InterPro" id="IPR002933">
    <property type="entry name" value="Peptidase_M20"/>
</dbReference>
<dbReference type="STRING" id="2754.EH55_01915"/>